<sequence>MVAIHHNDRSKRQRGLTGVALKSKVSIQMVLFLDLPVDILPLIISNLVKPHHLSSACLVNKTFQEFTVPRLYERVSIYAWQREGKTKVVQLFTTLAHGPHLAKYVRRLGLSLSHDALTMSLLLKPPPEIREFPKAISLDELGTNVLQGLRNCINLRACTWTRDGSLNSDILKALQTSGILQELEVNGRSEDNYNPALLQGFTRLARISLIMPSVPVVNHLSTWIANTGSTLQSLTLICKVVTNPPPSEGSIDLLNVTHRGVWAVLTGNDAGLLGLGLEGVSAHFDMGELSRRCLKTGALARLTSITLTVHPLLPLELWMNDVSTLLSAAPLQNFHIYSTGPFYESPWTEPFWSQLVATHGHRLLRFSVHRMLISLRAIEEICRRCTALEQLFIVVEPESLPNLGACLAQANSLRSIHINYPMEAHTDVVPVISVNEALSIIRHCSTTLTQFGCNARVWQVSRVINVDAEGRFHAQPMLSPYESPDVPEAFLVVRT</sequence>
<proteinExistence type="predicted"/>
<evidence type="ECO:0000313" key="2">
    <source>
        <dbReference type="Proteomes" id="UP000565441"/>
    </source>
</evidence>
<organism evidence="1 2">
    <name type="scientific">Tricholomella constricta</name>
    <dbReference type="NCBI Taxonomy" id="117010"/>
    <lineage>
        <taxon>Eukaryota</taxon>
        <taxon>Fungi</taxon>
        <taxon>Dikarya</taxon>
        <taxon>Basidiomycota</taxon>
        <taxon>Agaricomycotina</taxon>
        <taxon>Agaricomycetes</taxon>
        <taxon>Agaricomycetidae</taxon>
        <taxon>Agaricales</taxon>
        <taxon>Tricholomatineae</taxon>
        <taxon>Lyophyllaceae</taxon>
        <taxon>Tricholomella</taxon>
    </lineage>
</organism>
<dbReference type="OrthoDB" id="2585512at2759"/>
<reference evidence="1 2" key="1">
    <citation type="journal article" date="2020" name="ISME J.">
        <title>Uncovering the hidden diversity of litter-decomposition mechanisms in mushroom-forming fungi.</title>
        <authorList>
            <person name="Floudas D."/>
            <person name="Bentzer J."/>
            <person name="Ahren D."/>
            <person name="Johansson T."/>
            <person name="Persson P."/>
            <person name="Tunlid A."/>
        </authorList>
    </citation>
    <scope>NUCLEOTIDE SEQUENCE [LARGE SCALE GENOMIC DNA]</scope>
    <source>
        <strain evidence="1 2">CBS 661.87</strain>
    </source>
</reference>
<gene>
    <name evidence="1" type="ORF">D9615_003422</name>
</gene>
<keyword evidence="2" id="KW-1185">Reference proteome</keyword>
<dbReference type="Proteomes" id="UP000565441">
    <property type="component" value="Unassembled WGS sequence"/>
</dbReference>
<name>A0A8H5HIQ2_9AGAR</name>
<dbReference type="AlphaFoldDB" id="A0A8H5HIQ2"/>
<evidence type="ECO:0008006" key="3">
    <source>
        <dbReference type="Google" id="ProtNLM"/>
    </source>
</evidence>
<protein>
    <recommendedName>
        <fullName evidence="3">F-box domain-containing protein</fullName>
    </recommendedName>
</protein>
<evidence type="ECO:0000313" key="1">
    <source>
        <dbReference type="EMBL" id="KAF5384073.1"/>
    </source>
</evidence>
<accession>A0A8H5HIQ2</accession>
<dbReference type="EMBL" id="JAACJP010000005">
    <property type="protein sequence ID" value="KAF5384073.1"/>
    <property type="molecule type" value="Genomic_DNA"/>
</dbReference>
<comment type="caution">
    <text evidence="1">The sequence shown here is derived from an EMBL/GenBank/DDBJ whole genome shotgun (WGS) entry which is preliminary data.</text>
</comment>